<proteinExistence type="predicted"/>
<feature type="compositionally biased region" description="Polar residues" evidence="1">
    <location>
        <begin position="285"/>
        <end position="297"/>
    </location>
</feature>
<dbReference type="Proteomes" id="UP000800200">
    <property type="component" value="Unassembled WGS sequence"/>
</dbReference>
<protein>
    <submittedName>
        <fullName evidence="2">Uncharacterized protein</fullName>
    </submittedName>
</protein>
<feature type="compositionally biased region" description="Low complexity" evidence="1">
    <location>
        <begin position="72"/>
        <end position="82"/>
    </location>
</feature>
<feature type="region of interest" description="Disordered" evidence="1">
    <location>
        <begin position="285"/>
        <end position="315"/>
    </location>
</feature>
<gene>
    <name evidence="2" type="ORF">K469DRAFT_691320</name>
</gene>
<reference evidence="2" key="1">
    <citation type="journal article" date="2020" name="Stud. Mycol.">
        <title>101 Dothideomycetes genomes: a test case for predicting lifestyles and emergence of pathogens.</title>
        <authorList>
            <person name="Haridas S."/>
            <person name="Albert R."/>
            <person name="Binder M."/>
            <person name="Bloem J."/>
            <person name="Labutti K."/>
            <person name="Salamov A."/>
            <person name="Andreopoulos B."/>
            <person name="Baker S."/>
            <person name="Barry K."/>
            <person name="Bills G."/>
            <person name="Bluhm B."/>
            <person name="Cannon C."/>
            <person name="Castanera R."/>
            <person name="Culley D."/>
            <person name="Daum C."/>
            <person name="Ezra D."/>
            <person name="Gonzalez J."/>
            <person name="Henrissat B."/>
            <person name="Kuo A."/>
            <person name="Liang C."/>
            <person name="Lipzen A."/>
            <person name="Lutzoni F."/>
            <person name="Magnuson J."/>
            <person name="Mondo S."/>
            <person name="Nolan M."/>
            <person name="Ohm R."/>
            <person name="Pangilinan J."/>
            <person name="Park H.-J."/>
            <person name="Ramirez L."/>
            <person name="Alfaro M."/>
            <person name="Sun H."/>
            <person name="Tritt A."/>
            <person name="Yoshinaga Y."/>
            <person name="Zwiers L.-H."/>
            <person name="Turgeon B."/>
            <person name="Goodwin S."/>
            <person name="Spatafora J."/>
            <person name="Crous P."/>
            <person name="Grigoriev I."/>
        </authorList>
    </citation>
    <scope>NUCLEOTIDE SEQUENCE</scope>
    <source>
        <strain evidence="2">CBS 207.26</strain>
    </source>
</reference>
<evidence type="ECO:0000313" key="2">
    <source>
        <dbReference type="EMBL" id="KAF2193811.1"/>
    </source>
</evidence>
<feature type="region of interest" description="Disordered" evidence="1">
    <location>
        <begin position="72"/>
        <end position="98"/>
    </location>
</feature>
<accession>A0A6A6ERA5</accession>
<evidence type="ECO:0000313" key="3">
    <source>
        <dbReference type="Proteomes" id="UP000800200"/>
    </source>
</evidence>
<organism evidence="2 3">
    <name type="scientific">Zopfia rhizophila CBS 207.26</name>
    <dbReference type="NCBI Taxonomy" id="1314779"/>
    <lineage>
        <taxon>Eukaryota</taxon>
        <taxon>Fungi</taxon>
        <taxon>Dikarya</taxon>
        <taxon>Ascomycota</taxon>
        <taxon>Pezizomycotina</taxon>
        <taxon>Dothideomycetes</taxon>
        <taxon>Dothideomycetes incertae sedis</taxon>
        <taxon>Zopfiaceae</taxon>
        <taxon>Zopfia</taxon>
    </lineage>
</organism>
<keyword evidence="3" id="KW-1185">Reference proteome</keyword>
<dbReference type="AlphaFoldDB" id="A0A6A6ERA5"/>
<evidence type="ECO:0000256" key="1">
    <source>
        <dbReference type="SAM" id="MobiDB-lite"/>
    </source>
</evidence>
<dbReference type="EMBL" id="ML994613">
    <property type="protein sequence ID" value="KAF2193811.1"/>
    <property type="molecule type" value="Genomic_DNA"/>
</dbReference>
<sequence length="315" mass="34209">MSNFTAVNDEAAQSPGTFFDIVGAANRTSGEAKERPASEIKPAMAVTSLLSPPMEPGLEFNEPTEVVVVAAAPNTPPANGDSGSEDGSDGHASGNEAGPVAHREFTCMNDEYSQCMTNQYALALSRKVISNHFGRNKACTRQITDWPLFCRKHYQRATYNPATWQKRKIYFIARQLDVIERQHPGTVYNVTLKKSEDGRLNDFARKISGGMSVDTARKAIAPNRDVKSFQAPIDVLRQLEFRLGPNKDINHVKGTVSLILDMLNHNETEQVPSIEFLPVFPSANSGNGHAGVSSSTAKAKAAGPRVSQKGAVQKP</sequence>
<dbReference type="OrthoDB" id="4161595at2759"/>
<name>A0A6A6ERA5_9PEZI</name>